<keyword evidence="4" id="KW-1185">Reference proteome</keyword>
<keyword evidence="1" id="KW-0472">Membrane</keyword>
<evidence type="ECO:0000313" key="4">
    <source>
        <dbReference type="Proteomes" id="UP000298138"/>
    </source>
</evidence>
<dbReference type="InterPro" id="IPR018713">
    <property type="entry name" value="MPAB/Lcp_cat_dom"/>
</dbReference>
<organism evidence="3 4">
    <name type="scientific">Ascodesmis nigricans</name>
    <dbReference type="NCBI Taxonomy" id="341454"/>
    <lineage>
        <taxon>Eukaryota</taxon>
        <taxon>Fungi</taxon>
        <taxon>Dikarya</taxon>
        <taxon>Ascomycota</taxon>
        <taxon>Pezizomycotina</taxon>
        <taxon>Pezizomycetes</taxon>
        <taxon>Pezizales</taxon>
        <taxon>Ascodesmidaceae</taxon>
        <taxon>Ascodesmis</taxon>
    </lineage>
</organism>
<keyword evidence="1" id="KW-1133">Transmembrane helix</keyword>
<dbReference type="PANTHER" id="PTHR37539">
    <property type="entry name" value="SECRETED PROTEIN-RELATED"/>
    <property type="match status" value="1"/>
</dbReference>
<gene>
    <name evidence="3" type="ORF">EX30DRAFT_4850</name>
</gene>
<accession>A0A4V6RHI5</accession>
<feature type="domain" description="ER-bound oxygenase mpaB/mpaB'/Rubber oxygenase catalytic" evidence="2">
    <location>
        <begin position="116"/>
        <end position="337"/>
    </location>
</feature>
<dbReference type="InterPro" id="IPR037473">
    <property type="entry name" value="Lcp-like"/>
</dbReference>
<protein>
    <recommendedName>
        <fullName evidence="2">ER-bound oxygenase mpaB/mpaB'/Rubber oxygenase catalytic domain-containing protein</fullName>
    </recommendedName>
</protein>
<dbReference type="OrthoDB" id="6361347at2759"/>
<evidence type="ECO:0000259" key="2">
    <source>
        <dbReference type="Pfam" id="PF09995"/>
    </source>
</evidence>
<feature type="transmembrane region" description="Helical" evidence="1">
    <location>
        <begin position="410"/>
        <end position="434"/>
    </location>
</feature>
<dbReference type="GO" id="GO:0016491">
    <property type="term" value="F:oxidoreductase activity"/>
    <property type="evidence" value="ECO:0007669"/>
    <property type="project" value="InterPro"/>
</dbReference>
<reference evidence="3 4" key="1">
    <citation type="submission" date="2019-04" db="EMBL/GenBank/DDBJ databases">
        <title>Comparative genomics and transcriptomics to analyze fruiting body development in filamentous ascomycetes.</title>
        <authorList>
            <consortium name="DOE Joint Genome Institute"/>
            <person name="Lutkenhaus R."/>
            <person name="Traeger S."/>
            <person name="Breuer J."/>
            <person name="Kuo A."/>
            <person name="Lipzen A."/>
            <person name="Pangilinan J."/>
            <person name="Dilworth D."/>
            <person name="Sandor L."/>
            <person name="Poggeler S."/>
            <person name="Barry K."/>
            <person name="Grigoriev I.V."/>
            <person name="Nowrousian M."/>
        </authorList>
    </citation>
    <scope>NUCLEOTIDE SEQUENCE [LARGE SCALE GENOMIC DNA]</scope>
    <source>
        <strain evidence="3 4">CBS 389.68</strain>
    </source>
</reference>
<proteinExistence type="predicted"/>
<dbReference type="STRING" id="341454.A0A4V6RHI5"/>
<dbReference type="Proteomes" id="UP000298138">
    <property type="component" value="Unassembled WGS sequence"/>
</dbReference>
<name>A0A4V6RHI5_9PEZI</name>
<dbReference type="Pfam" id="PF09995">
    <property type="entry name" value="MPAB_Lcp_cat"/>
    <property type="match status" value="1"/>
</dbReference>
<dbReference type="PANTHER" id="PTHR37539:SF1">
    <property type="entry name" value="ER-BOUND OXYGENASE MPAB_MPAB'_RUBBER OXYGENASE CATALYTIC DOMAIN-CONTAINING PROTEIN"/>
    <property type="match status" value="1"/>
</dbReference>
<dbReference type="EMBL" id="ML220112">
    <property type="protein sequence ID" value="TGZ84635.1"/>
    <property type="molecule type" value="Genomic_DNA"/>
</dbReference>
<sequence>MSFTEHLFGPRGDDIRSSWNYQFTWTPLHMTESQMAPLRTMFDKVADAANDRIQELRGTRGLYQTLEEEWENDPAIGKLWRQVNEIPEWVDWEQIERGQEVFYRYAVAMIYALAYHSLLGGMGAGRIVEVLARTGGFSVSSAKRRIYETTQHILQCTRDLESIKPGGDGFKSSVAVRLLHSNVRKRILKLHSQNSDYYNLEEFGIPVNEMDSIMTIMTFSASLVWISLPRQGIFLRKQEIVDYIALWRLISHYMGSPTDALATPEIARAYMESGLLTELRPTALSQQLSHNIIVALAHQPPSYPSEDFLVAAARWLNGNELSEALALPQPSLRARALIFVQIIFVAIISYSSRLLPELGKKRVEFIKNALWRVIIIAGLGGETDFAFKFVPQVSTVTEYGKGVEWRNFKVLVALLTVMVGSLMVSLKAMVWMWAMIF</sequence>
<dbReference type="InParanoid" id="A0A4V6RHI5"/>
<evidence type="ECO:0000313" key="3">
    <source>
        <dbReference type="EMBL" id="TGZ84635.1"/>
    </source>
</evidence>
<keyword evidence="1" id="KW-0812">Transmembrane</keyword>
<evidence type="ECO:0000256" key="1">
    <source>
        <dbReference type="SAM" id="Phobius"/>
    </source>
</evidence>
<feature type="transmembrane region" description="Helical" evidence="1">
    <location>
        <begin position="332"/>
        <end position="350"/>
    </location>
</feature>
<dbReference type="AlphaFoldDB" id="A0A4V6RHI5"/>